<dbReference type="AlphaFoldDB" id="A0A915IL18"/>
<proteinExistence type="predicted"/>
<name>A0A915IL18_ROMCU</name>
<dbReference type="WBParaSite" id="nRc.2.0.1.t14569-RA">
    <property type="protein sequence ID" value="nRc.2.0.1.t14569-RA"/>
    <property type="gene ID" value="nRc.2.0.1.g14569"/>
</dbReference>
<evidence type="ECO:0000313" key="1">
    <source>
        <dbReference type="Proteomes" id="UP000887565"/>
    </source>
</evidence>
<protein>
    <submittedName>
        <fullName evidence="2">Uncharacterized protein</fullName>
    </submittedName>
</protein>
<accession>A0A915IL18</accession>
<keyword evidence="1" id="KW-1185">Reference proteome</keyword>
<organism evidence="1 2">
    <name type="scientific">Romanomermis culicivorax</name>
    <name type="common">Nematode worm</name>
    <dbReference type="NCBI Taxonomy" id="13658"/>
    <lineage>
        <taxon>Eukaryota</taxon>
        <taxon>Metazoa</taxon>
        <taxon>Ecdysozoa</taxon>
        <taxon>Nematoda</taxon>
        <taxon>Enoplea</taxon>
        <taxon>Dorylaimia</taxon>
        <taxon>Mermithida</taxon>
        <taxon>Mermithoidea</taxon>
        <taxon>Mermithidae</taxon>
        <taxon>Romanomermis</taxon>
    </lineage>
</organism>
<sequence>MWGDQGGVENLFYCLRPSILLGDVTMVRVIIKGGVWRNTETPYHFYEQVGQQSTITDQFDDFVYMYIEWKERDDLPCICNTTLSGNMIPS</sequence>
<evidence type="ECO:0000313" key="2">
    <source>
        <dbReference type="WBParaSite" id="nRc.2.0.1.t14569-RA"/>
    </source>
</evidence>
<reference evidence="2" key="1">
    <citation type="submission" date="2022-11" db="UniProtKB">
        <authorList>
            <consortium name="WormBaseParasite"/>
        </authorList>
    </citation>
    <scope>IDENTIFICATION</scope>
</reference>
<dbReference type="Proteomes" id="UP000887565">
    <property type="component" value="Unplaced"/>
</dbReference>